<dbReference type="Pfam" id="PF24517">
    <property type="entry name" value="CBM96"/>
    <property type="match status" value="1"/>
</dbReference>
<comment type="caution">
    <text evidence="5">The sequence shown here is derived from an EMBL/GenBank/DDBJ whole genome shotgun (WGS) entry which is preliminary data.</text>
</comment>
<evidence type="ECO:0000259" key="4">
    <source>
        <dbReference type="Pfam" id="PF24517"/>
    </source>
</evidence>
<dbReference type="GO" id="GO:0005576">
    <property type="term" value="C:extracellular region"/>
    <property type="evidence" value="ECO:0007669"/>
    <property type="project" value="UniProtKB-SubCell"/>
</dbReference>
<evidence type="ECO:0000256" key="3">
    <source>
        <dbReference type="ARBA" id="ARBA00022729"/>
    </source>
</evidence>
<keyword evidence="3" id="KW-0732">Signal</keyword>
<gene>
    <name evidence="5" type="ORF">AKJ57_05280</name>
</gene>
<comment type="subcellular location">
    <subcellularLocation>
        <location evidence="1">Secreted</location>
    </subcellularLocation>
</comment>
<keyword evidence="2" id="KW-0964">Secreted</keyword>
<feature type="domain" description="Carbohydrate-binding module family 96" evidence="4">
    <location>
        <begin position="199"/>
        <end position="361"/>
    </location>
</feature>
<proteinExistence type="predicted"/>
<dbReference type="NCBIfam" id="NF033679">
    <property type="entry name" value="DNRLRE_dom"/>
    <property type="match status" value="1"/>
</dbReference>
<evidence type="ECO:0000313" key="6">
    <source>
        <dbReference type="Proteomes" id="UP000070163"/>
    </source>
</evidence>
<keyword evidence="6" id="KW-1185">Reference proteome</keyword>
<dbReference type="Proteomes" id="UP000070163">
    <property type="component" value="Unassembled WGS sequence"/>
</dbReference>
<evidence type="ECO:0000256" key="1">
    <source>
        <dbReference type="ARBA" id="ARBA00004613"/>
    </source>
</evidence>
<reference evidence="5 6" key="1">
    <citation type="journal article" date="2016" name="Sci. Rep.">
        <title>Metabolic traits of an uncultured archaeal lineage -MSBL1- from brine pools of the Red Sea.</title>
        <authorList>
            <person name="Mwirichia R."/>
            <person name="Alam I."/>
            <person name="Rashid M."/>
            <person name="Vinu M."/>
            <person name="Ba-Alawi W."/>
            <person name="Anthony Kamau A."/>
            <person name="Kamanda Ngugi D."/>
            <person name="Goker M."/>
            <person name="Klenk H.P."/>
            <person name="Bajic V."/>
            <person name="Stingl U."/>
        </authorList>
    </citation>
    <scope>NUCLEOTIDE SEQUENCE [LARGE SCALE GENOMIC DNA]</scope>
    <source>
        <strain evidence="5">SCGC-AAA259A05</strain>
    </source>
</reference>
<evidence type="ECO:0000256" key="2">
    <source>
        <dbReference type="ARBA" id="ARBA00022525"/>
    </source>
</evidence>
<dbReference type="AlphaFoldDB" id="A0A133U5N2"/>
<accession>A0A133U5N2</accession>
<evidence type="ECO:0000313" key="5">
    <source>
        <dbReference type="EMBL" id="KXA89456.1"/>
    </source>
</evidence>
<name>A0A133U5N2_9EURY</name>
<protein>
    <recommendedName>
        <fullName evidence="4">Carbohydrate-binding module family 96 domain-containing protein</fullName>
    </recommendedName>
</protein>
<organism evidence="5 6">
    <name type="scientific">candidate division MSBL1 archaeon SCGC-AAA259A05</name>
    <dbReference type="NCBI Taxonomy" id="1698259"/>
    <lineage>
        <taxon>Archaea</taxon>
        <taxon>Methanobacteriati</taxon>
        <taxon>Methanobacteriota</taxon>
        <taxon>candidate division MSBL1</taxon>
    </lineage>
</organism>
<sequence>MDFSKLYLGKIKIIMVILILLLGSVSASQYFSVSNMLRDEIDVISDDSRIPLEINYSEGMELGGENKTLKAGNWEEFGIMLTNKSSDAAEPWENVLIRIKFHDVRNEYISVGYKHDGTWENTYVHDLRSIQLGGAGGVVDLGPEGGWTVKPQTTENFELRVKFGKPVQDVGVEIQAITKGQESKEGEGGVKNPYSTDILEPVQDAYIHQANPSASCGSEDHLEVDTKENANVYALIKFDSSTIPEQVEKAELKLYQYWGSGFQDLRSSGVTLQLFPTSVDWNENSLTWKNKPTLKDYLIAEENIKRTKRWYTFDITNYVNSPRKSDDMSLLLKFGKDNFDNRERRIRFTSRCGIKAPYLFIK</sequence>
<dbReference type="EMBL" id="LHXJ01000078">
    <property type="protein sequence ID" value="KXA89456.1"/>
    <property type="molecule type" value="Genomic_DNA"/>
</dbReference>
<dbReference type="InterPro" id="IPR055372">
    <property type="entry name" value="CBM96"/>
</dbReference>